<protein>
    <recommendedName>
        <fullName evidence="6">Phycobilisome protein</fullName>
    </recommendedName>
</protein>
<reference evidence="4" key="2">
    <citation type="journal article" date="2021" name="Mar. Drugs">
        <title>Genome Reduction and Secondary Metabolism of the Marine Sponge-Associated Cyanobacterium Leptothoe.</title>
        <authorList>
            <person name="Konstantinou D."/>
            <person name="Popin R.V."/>
            <person name="Fewer D.P."/>
            <person name="Sivonen K."/>
            <person name="Gkelis S."/>
        </authorList>
    </citation>
    <scope>NUCLEOTIDE SEQUENCE</scope>
    <source>
        <strain evidence="4">TAU-MAC 1115</strain>
    </source>
</reference>
<dbReference type="InterPro" id="IPR009050">
    <property type="entry name" value="Globin-like_sf"/>
</dbReference>
<name>A0A947DGG6_9CYAN</name>
<evidence type="ECO:0008006" key="6">
    <source>
        <dbReference type="Google" id="ProtNLM"/>
    </source>
</evidence>
<evidence type="ECO:0000256" key="2">
    <source>
        <dbReference type="ARBA" id="ARBA00022991"/>
    </source>
</evidence>
<accession>A0A947DGG6</accession>
<evidence type="ECO:0000256" key="3">
    <source>
        <dbReference type="ARBA" id="ARBA00023307"/>
    </source>
</evidence>
<dbReference type="EMBL" id="JADOES010000021">
    <property type="protein sequence ID" value="MBT9316128.1"/>
    <property type="molecule type" value="Genomic_DNA"/>
</dbReference>
<dbReference type="Proteomes" id="UP000717364">
    <property type="component" value="Unassembled WGS sequence"/>
</dbReference>
<comment type="similarity">
    <text evidence="1">Belongs to the phycobiliprotein family.</text>
</comment>
<gene>
    <name evidence="4" type="ORF">IXB50_11925</name>
</gene>
<evidence type="ECO:0000313" key="4">
    <source>
        <dbReference type="EMBL" id="MBT9316128.1"/>
    </source>
</evidence>
<keyword evidence="5" id="KW-1185">Reference proteome</keyword>
<evidence type="ECO:0000313" key="5">
    <source>
        <dbReference type="Proteomes" id="UP000717364"/>
    </source>
</evidence>
<keyword evidence="2" id="KW-0157">Chromophore</keyword>
<dbReference type="RefSeq" id="WP_215609198.1">
    <property type="nucleotide sequence ID" value="NZ_JADOES010000021.1"/>
</dbReference>
<sequence length="175" mass="20199">MTTPPLSQHILRQLELQPDKSYITAQQMSILSQYVGSLADRIRAYRQIREWEINLIQELVDRLPVEAKKNTSALEQSIKQTILILRYAALGMLVDDTHLGRRRLEDWLPTMVEVYQTQAVDTLLHRSLNQQLPRLLTDSQFSMLKPPLEAAQQLLHIPEETQSDSEPQKEATQSD</sequence>
<reference evidence="4" key="1">
    <citation type="submission" date="2020-11" db="EMBL/GenBank/DDBJ databases">
        <authorList>
            <person name="Konstantinou D."/>
            <person name="Gkelis S."/>
            <person name="Popin R."/>
            <person name="Fewer D."/>
            <person name="Sivonen K."/>
        </authorList>
    </citation>
    <scope>NUCLEOTIDE SEQUENCE</scope>
    <source>
        <strain evidence="4">TAU-MAC 1115</strain>
    </source>
</reference>
<dbReference type="InterPro" id="IPR038719">
    <property type="entry name" value="Phycobilisome_asu/bsu_sf"/>
</dbReference>
<proteinExistence type="inferred from homology"/>
<evidence type="ECO:0000256" key="1">
    <source>
        <dbReference type="ARBA" id="ARBA00008182"/>
    </source>
</evidence>
<organism evidence="4 5">
    <name type="scientific">Leptothoe spongobia TAU-MAC 1115</name>
    <dbReference type="NCBI Taxonomy" id="1967444"/>
    <lineage>
        <taxon>Bacteria</taxon>
        <taxon>Bacillati</taxon>
        <taxon>Cyanobacteriota</taxon>
        <taxon>Cyanophyceae</taxon>
        <taxon>Nodosilineales</taxon>
        <taxon>Cymatolegaceae</taxon>
        <taxon>Leptothoe</taxon>
        <taxon>Leptothoe spongobia</taxon>
    </lineage>
</organism>
<dbReference type="AlphaFoldDB" id="A0A947DGG6"/>
<comment type="caution">
    <text evidence="4">The sequence shown here is derived from an EMBL/GenBank/DDBJ whole genome shotgun (WGS) entry which is preliminary data.</text>
</comment>
<dbReference type="SUPFAM" id="SSF46458">
    <property type="entry name" value="Globin-like"/>
    <property type="match status" value="1"/>
</dbReference>
<keyword evidence="3" id="KW-0089">Bile pigment</keyword>
<dbReference type="Gene3D" id="1.10.490.20">
    <property type="entry name" value="Phycocyanins"/>
    <property type="match status" value="1"/>
</dbReference>